<keyword evidence="5 6" id="KW-0408">Iron</keyword>
<dbReference type="GO" id="GO:0046872">
    <property type="term" value="F:metal ion binding"/>
    <property type="evidence" value="ECO:0007669"/>
    <property type="project" value="UniProtKB-KW"/>
</dbReference>
<keyword evidence="2 6" id="KW-0349">Heme</keyword>
<dbReference type="SUPFAM" id="SSF46626">
    <property type="entry name" value="Cytochrome c"/>
    <property type="match status" value="3"/>
</dbReference>
<sequence>MRIVLLTLAAAVLTGALAGAAIVGFGLYNVSARAGHLPGIGWLLHTTYRQSVRLRAPGPDAVPDLSAPGLAELGAAHFATACAFCHATPGDVQSATALSMNPRPPYVTDAILDWDPRHLYWIVREGVKMSGMPHWPAARPDEAWALVAYLERVRAGTAPQPRASASRDGPAGLSFCAVCHDASGRSDWPMVPRLDILPADYMTAALAAYRDGRRDSGFMHQAARRLDPGALRDLAAWFAARPAGGAGIGGDPALADAGARLARRGTGDVPACTACHGPDRPAENAAFPPLAGQHAAYLRTQLDLWRDGARGGGVRSNLMAKAAQALTDADIAALAAWYAGLPASGNAGPGRVDTP</sequence>
<reference evidence="8 9" key="1">
    <citation type="journal article" date="2012" name="J. Bacteriol.">
        <title>Draft Genome Sequence of Oceaniovalibus guishaninsula JLT2003T.</title>
        <authorList>
            <person name="Tang K."/>
            <person name="Liu K."/>
            <person name="Jiao N."/>
        </authorList>
    </citation>
    <scope>NUCLEOTIDE SEQUENCE [LARGE SCALE GENOMIC DNA]</scope>
    <source>
        <strain evidence="8 9">JLT2003</strain>
    </source>
</reference>
<dbReference type="eggNOG" id="COG2863">
    <property type="taxonomic scope" value="Bacteria"/>
</dbReference>
<evidence type="ECO:0000256" key="1">
    <source>
        <dbReference type="ARBA" id="ARBA00022448"/>
    </source>
</evidence>
<evidence type="ECO:0000256" key="6">
    <source>
        <dbReference type="PROSITE-ProRule" id="PRU00433"/>
    </source>
</evidence>
<evidence type="ECO:0000313" key="8">
    <source>
        <dbReference type="EMBL" id="EKE45009.1"/>
    </source>
</evidence>
<feature type="domain" description="Cytochrome c" evidence="7">
    <location>
        <begin position="69"/>
        <end position="242"/>
    </location>
</feature>
<dbReference type="PATRIC" id="fig|1231392.3.peg.1049"/>
<dbReference type="PANTHER" id="PTHR33751">
    <property type="entry name" value="CBB3-TYPE CYTOCHROME C OXIDASE SUBUNIT FIXP"/>
    <property type="match status" value="1"/>
</dbReference>
<proteinExistence type="predicted"/>
<evidence type="ECO:0000259" key="7">
    <source>
        <dbReference type="PROSITE" id="PS51007"/>
    </source>
</evidence>
<dbReference type="PANTHER" id="PTHR33751:SF9">
    <property type="entry name" value="CYTOCHROME C4"/>
    <property type="match status" value="1"/>
</dbReference>
<evidence type="ECO:0000256" key="5">
    <source>
        <dbReference type="ARBA" id="ARBA00023004"/>
    </source>
</evidence>
<organism evidence="8 9">
    <name type="scientific">Oceaniovalibus guishaninsula JLT2003</name>
    <dbReference type="NCBI Taxonomy" id="1231392"/>
    <lineage>
        <taxon>Bacteria</taxon>
        <taxon>Pseudomonadati</taxon>
        <taxon>Pseudomonadota</taxon>
        <taxon>Alphaproteobacteria</taxon>
        <taxon>Rhodobacterales</taxon>
        <taxon>Roseobacteraceae</taxon>
        <taxon>Oceaniovalibus</taxon>
    </lineage>
</organism>
<dbReference type="OrthoDB" id="9773456at2"/>
<dbReference type="RefSeq" id="WP_007426196.1">
    <property type="nucleotide sequence ID" value="NZ_AMGO01000012.1"/>
</dbReference>
<keyword evidence="9" id="KW-1185">Reference proteome</keyword>
<keyword evidence="3 6" id="KW-0479">Metal-binding</keyword>
<keyword evidence="1" id="KW-0813">Transport</keyword>
<dbReference type="STRING" id="1231392.OCGS_1044"/>
<dbReference type="InterPro" id="IPR050597">
    <property type="entry name" value="Cytochrome_c_Oxidase_Subunit"/>
</dbReference>
<gene>
    <name evidence="8" type="ORF">OCGS_1044</name>
</gene>
<dbReference type="Pfam" id="PF00034">
    <property type="entry name" value="Cytochrom_C"/>
    <property type="match status" value="1"/>
</dbReference>
<evidence type="ECO:0000256" key="2">
    <source>
        <dbReference type="ARBA" id="ARBA00022617"/>
    </source>
</evidence>
<accession>K2HQA3</accession>
<dbReference type="EMBL" id="AMGO01000012">
    <property type="protein sequence ID" value="EKE45009.1"/>
    <property type="molecule type" value="Genomic_DNA"/>
</dbReference>
<dbReference type="PROSITE" id="PS51007">
    <property type="entry name" value="CYTC"/>
    <property type="match status" value="2"/>
</dbReference>
<dbReference type="eggNOG" id="COG2010">
    <property type="taxonomic scope" value="Bacteria"/>
</dbReference>
<feature type="domain" description="Cytochrome c" evidence="7">
    <location>
        <begin position="253"/>
        <end position="342"/>
    </location>
</feature>
<dbReference type="Pfam" id="PF13442">
    <property type="entry name" value="Cytochrome_CBB3"/>
    <property type="match status" value="1"/>
</dbReference>
<keyword evidence="4" id="KW-0249">Electron transport</keyword>
<dbReference type="InterPro" id="IPR036909">
    <property type="entry name" value="Cyt_c-like_dom_sf"/>
</dbReference>
<name>K2HQA3_9RHOB</name>
<protein>
    <submittedName>
        <fullName evidence="8">Class I triheme cytochrome c</fullName>
    </submittedName>
</protein>
<dbReference type="InterPro" id="IPR009056">
    <property type="entry name" value="Cyt_c-like_dom"/>
</dbReference>
<dbReference type="Gene3D" id="1.10.760.10">
    <property type="entry name" value="Cytochrome c-like domain"/>
    <property type="match status" value="3"/>
</dbReference>
<dbReference type="GO" id="GO:0020037">
    <property type="term" value="F:heme binding"/>
    <property type="evidence" value="ECO:0007669"/>
    <property type="project" value="InterPro"/>
</dbReference>
<evidence type="ECO:0000313" key="9">
    <source>
        <dbReference type="Proteomes" id="UP000006765"/>
    </source>
</evidence>
<evidence type="ECO:0000256" key="4">
    <source>
        <dbReference type="ARBA" id="ARBA00022982"/>
    </source>
</evidence>
<evidence type="ECO:0000256" key="3">
    <source>
        <dbReference type="ARBA" id="ARBA00022723"/>
    </source>
</evidence>
<comment type="caution">
    <text evidence="8">The sequence shown here is derived from an EMBL/GenBank/DDBJ whole genome shotgun (WGS) entry which is preliminary data.</text>
</comment>
<dbReference type="GO" id="GO:0009055">
    <property type="term" value="F:electron transfer activity"/>
    <property type="evidence" value="ECO:0007669"/>
    <property type="project" value="InterPro"/>
</dbReference>
<dbReference type="Proteomes" id="UP000006765">
    <property type="component" value="Unassembled WGS sequence"/>
</dbReference>
<dbReference type="AlphaFoldDB" id="K2HQA3"/>